<gene>
    <name evidence="2" type="ORF">EYC84_004104</name>
</gene>
<feature type="compositionally biased region" description="Pro residues" evidence="1">
    <location>
        <begin position="213"/>
        <end position="249"/>
    </location>
</feature>
<dbReference type="AlphaFoldDB" id="A0A5M9K1R6"/>
<evidence type="ECO:0000313" key="3">
    <source>
        <dbReference type="Proteomes" id="UP000322873"/>
    </source>
</evidence>
<accession>A0A5M9K1R6</accession>
<protein>
    <submittedName>
        <fullName evidence="2">Uncharacterized protein</fullName>
    </submittedName>
</protein>
<keyword evidence="3" id="KW-1185">Reference proteome</keyword>
<dbReference type="EMBL" id="VICG01000002">
    <property type="protein sequence ID" value="KAA8574860.1"/>
    <property type="molecule type" value="Genomic_DNA"/>
</dbReference>
<comment type="caution">
    <text evidence="2">The sequence shown here is derived from an EMBL/GenBank/DDBJ whole genome shotgun (WGS) entry which is preliminary data.</text>
</comment>
<feature type="region of interest" description="Disordered" evidence="1">
    <location>
        <begin position="94"/>
        <end position="181"/>
    </location>
</feature>
<name>A0A5M9K1R6_MONFR</name>
<dbReference type="Proteomes" id="UP000322873">
    <property type="component" value="Unassembled WGS sequence"/>
</dbReference>
<dbReference type="VEuPathDB" id="FungiDB:MFRU_002g04590"/>
<feature type="compositionally biased region" description="Basic and acidic residues" evidence="1">
    <location>
        <begin position="113"/>
        <end position="132"/>
    </location>
</feature>
<sequence length="302" mass="32920">MIKKRDDNLVATAVVIPQTSDHSINPNKTSNQVTFDTPVTSLIVDKEEIDLHGSNPPYPTGGELDAKPDDTRMLATSDLTRHYFSEGRREQKGVDLCGGLTPPCANVQSRETSAAREDREEVKSEEVDDSHHAIPLRPMGSAANGEQDSYGASTSSSTSPHASGMHFAPAPSSANDDKANDMKEALIHLLINSLPPPRIHHTFATPPQRNNPTPSPRLAPQQSPPPIPPHARPPSRSPSPTPHIPPSPQHPQTRNLPAHAPAPDRLGAARPRLDRKLVPRTRSRARARAPAPPPRPRHRHRH</sequence>
<proteinExistence type="predicted"/>
<feature type="region of interest" description="Disordered" evidence="1">
    <location>
        <begin position="196"/>
        <end position="302"/>
    </location>
</feature>
<reference evidence="2 3" key="1">
    <citation type="submission" date="2019-06" db="EMBL/GenBank/DDBJ databases">
        <title>Genome Sequence of the Brown Rot Fungal Pathogen Monilinia fructicola.</title>
        <authorList>
            <person name="De Miccolis Angelini R.M."/>
            <person name="Landi L."/>
            <person name="Abate D."/>
            <person name="Pollastro S."/>
            <person name="Romanazzi G."/>
            <person name="Faretra F."/>
        </authorList>
    </citation>
    <scope>NUCLEOTIDE SEQUENCE [LARGE SCALE GENOMIC DNA]</scope>
    <source>
        <strain evidence="2 3">Mfrc123</strain>
    </source>
</reference>
<evidence type="ECO:0000256" key="1">
    <source>
        <dbReference type="SAM" id="MobiDB-lite"/>
    </source>
</evidence>
<feature type="compositionally biased region" description="Basic residues" evidence="1">
    <location>
        <begin position="278"/>
        <end position="287"/>
    </location>
</feature>
<organism evidence="2 3">
    <name type="scientific">Monilinia fructicola</name>
    <name type="common">Brown rot fungus</name>
    <name type="synonym">Ciboria fructicola</name>
    <dbReference type="NCBI Taxonomy" id="38448"/>
    <lineage>
        <taxon>Eukaryota</taxon>
        <taxon>Fungi</taxon>
        <taxon>Dikarya</taxon>
        <taxon>Ascomycota</taxon>
        <taxon>Pezizomycotina</taxon>
        <taxon>Leotiomycetes</taxon>
        <taxon>Helotiales</taxon>
        <taxon>Sclerotiniaceae</taxon>
        <taxon>Monilinia</taxon>
    </lineage>
</organism>
<evidence type="ECO:0000313" key="2">
    <source>
        <dbReference type="EMBL" id="KAA8574860.1"/>
    </source>
</evidence>